<evidence type="ECO:0000259" key="7">
    <source>
        <dbReference type="PROSITE" id="PS51745"/>
    </source>
</evidence>
<evidence type="ECO:0000313" key="9">
    <source>
        <dbReference type="Proteomes" id="UP000596660"/>
    </source>
</evidence>
<feature type="region of interest" description="Disordered" evidence="5">
    <location>
        <begin position="695"/>
        <end position="787"/>
    </location>
</feature>
<evidence type="ECO:0000256" key="3">
    <source>
        <dbReference type="ARBA" id="ARBA00023163"/>
    </source>
</evidence>
<dbReference type="EnsemblPlants" id="AUR62027125-RA">
    <property type="protein sequence ID" value="AUR62027125-RA:cds"/>
    <property type="gene ID" value="AUR62027125"/>
</dbReference>
<evidence type="ECO:0000256" key="1">
    <source>
        <dbReference type="ARBA" id="ARBA00023015"/>
    </source>
</evidence>
<dbReference type="PANTHER" id="PTHR32002:SF46">
    <property type="entry name" value="PROTEIN NLP2"/>
    <property type="match status" value="1"/>
</dbReference>
<keyword evidence="1" id="KW-0805">Transcription regulation</keyword>
<feature type="domain" description="PB1" evidence="7">
    <location>
        <begin position="841"/>
        <end position="924"/>
    </location>
</feature>
<organism evidence="8 9">
    <name type="scientific">Chenopodium quinoa</name>
    <name type="common">Quinoa</name>
    <dbReference type="NCBI Taxonomy" id="63459"/>
    <lineage>
        <taxon>Eukaryota</taxon>
        <taxon>Viridiplantae</taxon>
        <taxon>Streptophyta</taxon>
        <taxon>Embryophyta</taxon>
        <taxon>Tracheophyta</taxon>
        <taxon>Spermatophyta</taxon>
        <taxon>Magnoliopsida</taxon>
        <taxon>eudicotyledons</taxon>
        <taxon>Gunneridae</taxon>
        <taxon>Pentapetalae</taxon>
        <taxon>Caryophyllales</taxon>
        <taxon>Chenopodiaceae</taxon>
        <taxon>Chenopodioideae</taxon>
        <taxon>Atripliceae</taxon>
        <taxon>Chenopodium</taxon>
    </lineage>
</organism>
<evidence type="ECO:0000256" key="2">
    <source>
        <dbReference type="ARBA" id="ARBA00023125"/>
    </source>
</evidence>
<feature type="region of interest" description="Disordered" evidence="5">
    <location>
        <begin position="578"/>
        <end position="609"/>
    </location>
</feature>
<feature type="compositionally biased region" description="Low complexity" evidence="5">
    <location>
        <begin position="736"/>
        <end position="756"/>
    </location>
</feature>
<keyword evidence="2" id="KW-0238">DNA-binding</keyword>
<reference evidence="8" key="1">
    <citation type="journal article" date="2017" name="Nature">
        <title>The genome of Chenopodium quinoa.</title>
        <authorList>
            <person name="Jarvis D.E."/>
            <person name="Ho Y.S."/>
            <person name="Lightfoot D.J."/>
            <person name="Schmoeckel S.M."/>
            <person name="Li B."/>
            <person name="Borm T.J.A."/>
            <person name="Ohyanagi H."/>
            <person name="Mineta K."/>
            <person name="Michell C.T."/>
            <person name="Saber N."/>
            <person name="Kharbatia N.M."/>
            <person name="Rupper R.R."/>
            <person name="Sharp A.R."/>
            <person name="Dally N."/>
            <person name="Boughton B.A."/>
            <person name="Woo Y.H."/>
            <person name="Gao G."/>
            <person name="Schijlen E.G.W.M."/>
            <person name="Guo X."/>
            <person name="Momin A.A."/>
            <person name="Negrao S."/>
            <person name="Al-Babili S."/>
            <person name="Gehring C."/>
            <person name="Roessner U."/>
            <person name="Jung C."/>
            <person name="Murphy K."/>
            <person name="Arold S.T."/>
            <person name="Gojobori T."/>
            <person name="van der Linden C.G."/>
            <person name="van Loo E.N."/>
            <person name="Jellen E.N."/>
            <person name="Maughan P.J."/>
            <person name="Tester M."/>
        </authorList>
    </citation>
    <scope>NUCLEOTIDE SEQUENCE [LARGE SCALE GENOMIC DNA]</scope>
    <source>
        <strain evidence="8">cv. PI 614886</strain>
    </source>
</reference>
<keyword evidence="3" id="KW-0804">Transcription</keyword>
<dbReference type="InterPro" id="IPR045012">
    <property type="entry name" value="NLP"/>
</dbReference>
<feature type="domain" description="RWP-RK" evidence="6">
    <location>
        <begin position="601"/>
        <end position="682"/>
    </location>
</feature>
<dbReference type="OrthoDB" id="6270329at2759"/>
<evidence type="ECO:0000259" key="6">
    <source>
        <dbReference type="PROSITE" id="PS51519"/>
    </source>
</evidence>
<feature type="compositionally biased region" description="Polar residues" evidence="5">
    <location>
        <begin position="696"/>
        <end position="714"/>
    </location>
</feature>
<dbReference type="Gramene" id="AUR62027125-RA">
    <property type="protein sequence ID" value="AUR62027125-RA:cds"/>
    <property type="gene ID" value="AUR62027125"/>
</dbReference>
<dbReference type="InterPro" id="IPR003035">
    <property type="entry name" value="RWP-RK_dom"/>
</dbReference>
<dbReference type="SUPFAM" id="SSF54277">
    <property type="entry name" value="CAD &amp; PB1 domains"/>
    <property type="match status" value="1"/>
</dbReference>
<evidence type="ECO:0000256" key="4">
    <source>
        <dbReference type="ARBA" id="ARBA00023242"/>
    </source>
</evidence>
<dbReference type="InterPro" id="IPR055081">
    <property type="entry name" value="NLP1-9_GAF"/>
</dbReference>
<name>A0A803MCD2_CHEQI</name>
<dbReference type="AlphaFoldDB" id="A0A803MCD2"/>
<proteinExistence type="predicted"/>
<dbReference type="RefSeq" id="XP_021776283.1">
    <property type="nucleotide sequence ID" value="XM_021920591.1"/>
</dbReference>
<dbReference type="Pfam" id="PF02042">
    <property type="entry name" value="RWP-RK"/>
    <property type="match status" value="1"/>
</dbReference>
<dbReference type="Pfam" id="PF22922">
    <property type="entry name" value="GAF_NLP"/>
    <property type="match status" value="2"/>
</dbReference>
<dbReference type="RefSeq" id="XP_021776282.1">
    <property type="nucleotide sequence ID" value="XM_021920590.1"/>
</dbReference>
<feature type="compositionally biased region" description="Low complexity" evidence="5">
    <location>
        <begin position="42"/>
        <end position="81"/>
    </location>
</feature>
<dbReference type="SMART" id="SM00666">
    <property type="entry name" value="PB1"/>
    <property type="match status" value="1"/>
</dbReference>
<dbReference type="GeneID" id="110740093"/>
<evidence type="ECO:0000256" key="5">
    <source>
        <dbReference type="SAM" id="MobiDB-lite"/>
    </source>
</evidence>
<keyword evidence="9" id="KW-1185">Reference proteome</keyword>
<dbReference type="PANTHER" id="PTHR32002">
    <property type="entry name" value="PROTEIN NLP8"/>
    <property type="match status" value="1"/>
</dbReference>
<reference evidence="8" key="2">
    <citation type="submission" date="2021-03" db="UniProtKB">
        <authorList>
            <consortium name="EnsemblPlants"/>
        </authorList>
    </citation>
    <scope>IDENTIFICATION</scope>
</reference>
<gene>
    <name evidence="8" type="primary">LOC110740093</name>
</gene>
<dbReference type="SMR" id="A0A803MCD2"/>
<dbReference type="CDD" id="cd06407">
    <property type="entry name" value="PB1_NLP"/>
    <property type="match status" value="1"/>
</dbReference>
<dbReference type="InterPro" id="IPR053793">
    <property type="entry name" value="PB1-like"/>
</dbReference>
<feature type="compositionally biased region" description="Low complexity" evidence="5">
    <location>
        <begin position="715"/>
        <end position="724"/>
    </location>
</feature>
<evidence type="ECO:0000313" key="8">
    <source>
        <dbReference type="EnsemblPlants" id="AUR62027125-RA:cds"/>
    </source>
</evidence>
<dbReference type="GO" id="GO:0003700">
    <property type="term" value="F:DNA-binding transcription factor activity"/>
    <property type="evidence" value="ECO:0007669"/>
    <property type="project" value="InterPro"/>
</dbReference>
<dbReference type="PROSITE" id="PS51745">
    <property type="entry name" value="PB1"/>
    <property type="match status" value="1"/>
</dbReference>
<dbReference type="OMA" id="YESRTIR"/>
<dbReference type="Proteomes" id="UP000596660">
    <property type="component" value="Unplaced"/>
</dbReference>
<keyword evidence="4" id="KW-0539">Nucleus</keyword>
<dbReference type="Gene3D" id="3.10.20.90">
    <property type="entry name" value="Phosphatidylinositol 3-kinase Catalytic Subunit, Chain A, domain 1"/>
    <property type="match status" value="1"/>
</dbReference>
<dbReference type="Pfam" id="PF00564">
    <property type="entry name" value="PB1"/>
    <property type="match status" value="1"/>
</dbReference>
<feature type="compositionally biased region" description="Low complexity" evidence="5">
    <location>
        <begin position="584"/>
        <end position="596"/>
    </location>
</feature>
<feature type="region of interest" description="Disordered" evidence="5">
    <location>
        <begin position="42"/>
        <end position="111"/>
    </location>
</feature>
<accession>A0A803MCD2</accession>
<sequence>MDDGSFNPTNNPPVFGNIDYDLMEQLLDDGCWLQTADGSNLLQSGTSSGQGQGPISPSTSRGLSYPSSFSFPSLEPVSSSLTSPGNQRSSYREKWSPKAEQAVDSENQDDSAITPPAAAAVLNQARSFSWEGNELNRILWIGPKANSGPSSSVRERLMRAVSSWRDLNRNRDVLIQIWVPIKKGLKSFLTTVEQPYFHQPSSIRLLHYRDVSEKYEFLADEDTKQAHGLPGRVFLGKAPEWTPDVRYFRTEEYPRQVYARQFDVRGSIALPVFEKGSGDSLGVVEIIMTTDKFDYRPEIESVCKALETVHLRSSEILDTPPEQSGKRTYDAVQPEILTVVRAVCDTLDLPLAQTWAPCSQEGKGGCWHSENNVNCVSIIDSACYVRDQRVMDFHKACSDHHLLRSQGGIVGKAFDTNQPCYATDITEFSKVEYPLSHHARMIGLRGAVAVRLRSIYHEKNDYVLEFYLPSNVQEKGLAFHSRIWQSVSMVIQQHCRYLNFITDKDFEQKVLFPGKPAADNETKETSWFSQMMEPQRKGKEVVVSLEFGEDEPSKGFKVMNWSDNEPSLQLGQALSDSENINQDSGSKGISGTSSGGRLPLSARSEKRRTKTQKTISLDVLRQYFAGSLKDAARSIGVCPTTLKRICRQHGIARWPSRKIKKVDHSLRKLQLVIDSVQGAEGSIQLSSFYSKFPELNSPTTQPKQSQVSSINLNNQPKQQPTTQPEGTIHPTGGTNSNSPASTSSSQTSTSSYCFSSGAKMSSPVTTIASGSKDASTIEDPSGSLKRARSEAELQVLISSKKEASQILERSQSNKTLAEHPSFETLPPLPITKSWLSREAGVFKAKATFGDEKVRFSILPNMGFLDLQQEIVKRFHLEDLSKMGIKYLDDDKEWVLLTCDADLEECIDIHKSSGSHTIKLSISPLSSLASSFGSSGLS</sequence>
<dbReference type="InterPro" id="IPR034891">
    <property type="entry name" value="PB1_NLP"/>
</dbReference>
<dbReference type="GO" id="GO:0003677">
    <property type="term" value="F:DNA binding"/>
    <property type="evidence" value="ECO:0007669"/>
    <property type="project" value="UniProtKB-KW"/>
</dbReference>
<dbReference type="InterPro" id="IPR000270">
    <property type="entry name" value="PB1_dom"/>
</dbReference>
<feature type="compositionally biased region" description="Polar residues" evidence="5">
    <location>
        <begin position="758"/>
        <end position="774"/>
    </location>
</feature>
<protein>
    <submittedName>
        <fullName evidence="8">Uncharacterized protein</fullName>
    </submittedName>
</protein>
<dbReference type="PROSITE" id="PS51519">
    <property type="entry name" value="RWP_RK"/>
    <property type="match status" value="1"/>
</dbReference>